<keyword evidence="2" id="KW-0472">Membrane</keyword>
<evidence type="ECO:0000313" key="3">
    <source>
        <dbReference type="EMBL" id="TFK26984.1"/>
    </source>
</evidence>
<evidence type="ECO:0000313" key="4">
    <source>
        <dbReference type="Proteomes" id="UP000307440"/>
    </source>
</evidence>
<sequence length="170" mass="18865">MGWSMTQAIVVFGLIGFGGFVLGTCLLVIIWRTRKPNRPHPGRDGGLGYREPEPSTTKLTRLSKHATDPDAQALLRTPSYANSGADSEQRSLHEEIESILPEVKSDDAELVSDMREVQGMMLELHRLTTGQAGPLTPSDHTRIAELRRGLARSKNTPRHSDSFSQQRNYS</sequence>
<keyword evidence="2" id="KW-1133">Transmembrane helix</keyword>
<keyword evidence="2" id="KW-0812">Transmembrane</keyword>
<reference evidence="3 4" key="1">
    <citation type="journal article" date="2019" name="Nat. Ecol. Evol.">
        <title>Megaphylogeny resolves global patterns of mushroom evolution.</title>
        <authorList>
            <person name="Varga T."/>
            <person name="Krizsan K."/>
            <person name="Foldi C."/>
            <person name="Dima B."/>
            <person name="Sanchez-Garcia M."/>
            <person name="Sanchez-Ramirez S."/>
            <person name="Szollosi G.J."/>
            <person name="Szarkandi J.G."/>
            <person name="Papp V."/>
            <person name="Albert L."/>
            <person name="Andreopoulos W."/>
            <person name="Angelini C."/>
            <person name="Antonin V."/>
            <person name="Barry K.W."/>
            <person name="Bougher N.L."/>
            <person name="Buchanan P."/>
            <person name="Buyck B."/>
            <person name="Bense V."/>
            <person name="Catcheside P."/>
            <person name="Chovatia M."/>
            <person name="Cooper J."/>
            <person name="Damon W."/>
            <person name="Desjardin D."/>
            <person name="Finy P."/>
            <person name="Geml J."/>
            <person name="Haridas S."/>
            <person name="Hughes K."/>
            <person name="Justo A."/>
            <person name="Karasinski D."/>
            <person name="Kautmanova I."/>
            <person name="Kiss B."/>
            <person name="Kocsube S."/>
            <person name="Kotiranta H."/>
            <person name="LaButti K.M."/>
            <person name="Lechner B.E."/>
            <person name="Liimatainen K."/>
            <person name="Lipzen A."/>
            <person name="Lukacs Z."/>
            <person name="Mihaltcheva S."/>
            <person name="Morgado L.N."/>
            <person name="Niskanen T."/>
            <person name="Noordeloos M.E."/>
            <person name="Ohm R.A."/>
            <person name="Ortiz-Santana B."/>
            <person name="Ovrebo C."/>
            <person name="Racz N."/>
            <person name="Riley R."/>
            <person name="Savchenko A."/>
            <person name="Shiryaev A."/>
            <person name="Soop K."/>
            <person name="Spirin V."/>
            <person name="Szebenyi C."/>
            <person name="Tomsovsky M."/>
            <person name="Tulloss R.E."/>
            <person name="Uehling J."/>
            <person name="Grigoriev I.V."/>
            <person name="Vagvolgyi C."/>
            <person name="Papp T."/>
            <person name="Martin F.M."/>
            <person name="Miettinen O."/>
            <person name="Hibbett D.S."/>
            <person name="Nagy L.G."/>
        </authorList>
    </citation>
    <scope>NUCLEOTIDE SEQUENCE [LARGE SCALE GENOMIC DNA]</scope>
    <source>
        <strain evidence="3 4">CBS 121175</strain>
    </source>
</reference>
<evidence type="ECO:0000256" key="2">
    <source>
        <dbReference type="SAM" id="Phobius"/>
    </source>
</evidence>
<dbReference type="EMBL" id="ML210169">
    <property type="protein sequence ID" value="TFK26984.1"/>
    <property type="molecule type" value="Genomic_DNA"/>
</dbReference>
<dbReference type="OrthoDB" id="3065778at2759"/>
<proteinExistence type="predicted"/>
<feature type="compositionally biased region" description="Basic and acidic residues" evidence="1">
    <location>
        <begin position="139"/>
        <end position="148"/>
    </location>
</feature>
<accession>A0A5C3L1Y1</accession>
<feature type="transmembrane region" description="Helical" evidence="2">
    <location>
        <begin position="6"/>
        <end position="31"/>
    </location>
</feature>
<dbReference type="Proteomes" id="UP000307440">
    <property type="component" value="Unassembled WGS sequence"/>
</dbReference>
<name>A0A5C3L1Y1_COPMA</name>
<feature type="region of interest" description="Disordered" evidence="1">
    <location>
        <begin position="63"/>
        <end position="93"/>
    </location>
</feature>
<feature type="region of interest" description="Disordered" evidence="1">
    <location>
        <begin position="130"/>
        <end position="170"/>
    </location>
</feature>
<evidence type="ECO:0000256" key="1">
    <source>
        <dbReference type="SAM" id="MobiDB-lite"/>
    </source>
</evidence>
<keyword evidence="4" id="KW-1185">Reference proteome</keyword>
<organism evidence="3 4">
    <name type="scientific">Coprinopsis marcescibilis</name>
    <name type="common">Agaric fungus</name>
    <name type="synonym">Psathyrella marcescibilis</name>
    <dbReference type="NCBI Taxonomy" id="230819"/>
    <lineage>
        <taxon>Eukaryota</taxon>
        <taxon>Fungi</taxon>
        <taxon>Dikarya</taxon>
        <taxon>Basidiomycota</taxon>
        <taxon>Agaricomycotina</taxon>
        <taxon>Agaricomycetes</taxon>
        <taxon>Agaricomycetidae</taxon>
        <taxon>Agaricales</taxon>
        <taxon>Agaricineae</taxon>
        <taxon>Psathyrellaceae</taxon>
        <taxon>Coprinopsis</taxon>
    </lineage>
</organism>
<protein>
    <submittedName>
        <fullName evidence="3">Uncharacterized protein</fullName>
    </submittedName>
</protein>
<dbReference type="AlphaFoldDB" id="A0A5C3L1Y1"/>
<gene>
    <name evidence="3" type="ORF">FA15DRAFT_666937</name>
</gene>